<dbReference type="InterPro" id="IPR036390">
    <property type="entry name" value="WH_DNA-bd_sf"/>
</dbReference>
<dbReference type="AlphaFoldDB" id="A0A3A6PHG8"/>
<dbReference type="Pfam" id="PF01047">
    <property type="entry name" value="MarR"/>
    <property type="match status" value="1"/>
</dbReference>
<reference evidence="3 4" key="1">
    <citation type="submission" date="2018-09" db="EMBL/GenBank/DDBJ databases">
        <title>Paenibacillus aracenensis nov. sp. isolated from a cave in southern Spain.</title>
        <authorList>
            <person name="Jurado V."/>
            <person name="Gutierrez-Patricio S."/>
            <person name="Gonzalez-Pimentel J.L."/>
            <person name="Miller A.Z."/>
            <person name="Laiz L."/>
            <person name="Saiz-Jimenez C."/>
        </authorList>
    </citation>
    <scope>NUCLEOTIDE SEQUENCE [LARGE SCALE GENOMIC DNA]</scope>
    <source>
        <strain evidence="3 4">JCM 19203</strain>
    </source>
</reference>
<feature type="domain" description="HTH marR-type" evidence="2">
    <location>
        <begin position="1"/>
        <end position="142"/>
    </location>
</feature>
<dbReference type="RefSeq" id="WP_120105936.1">
    <property type="nucleotide sequence ID" value="NZ_QXQB01000001.1"/>
</dbReference>
<dbReference type="PROSITE" id="PS50995">
    <property type="entry name" value="HTH_MARR_2"/>
    <property type="match status" value="1"/>
</dbReference>
<dbReference type="GO" id="GO:0006950">
    <property type="term" value="P:response to stress"/>
    <property type="evidence" value="ECO:0007669"/>
    <property type="project" value="TreeGrafter"/>
</dbReference>
<comment type="caution">
    <text evidence="3">The sequence shown here is derived from an EMBL/GenBank/DDBJ whole genome shotgun (WGS) entry which is preliminary data.</text>
</comment>
<keyword evidence="1" id="KW-0238">DNA-binding</keyword>
<dbReference type="GO" id="GO:0003700">
    <property type="term" value="F:DNA-binding transcription factor activity"/>
    <property type="evidence" value="ECO:0007669"/>
    <property type="project" value="InterPro"/>
</dbReference>
<dbReference type="SUPFAM" id="SSF46785">
    <property type="entry name" value="Winged helix' DNA-binding domain"/>
    <property type="match status" value="1"/>
</dbReference>
<dbReference type="InterPro" id="IPR039422">
    <property type="entry name" value="MarR/SlyA-like"/>
</dbReference>
<proteinExistence type="predicted"/>
<protein>
    <submittedName>
        <fullName evidence="3">MarR family transcriptional regulator</fullName>
    </submittedName>
</protein>
<dbReference type="OrthoDB" id="5195026at2"/>
<evidence type="ECO:0000256" key="1">
    <source>
        <dbReference type="ARBA" id="ARBA00023125"/>
    </source>
</evidence>
<dbReference type="EMBL" id="QXQB01000001">
    <property type="protein sequence ID" value="RJX40465.1"/>
    <property type="molecule type" value="Genomic_DNA"/>
</dbReference>
<dbReference type="Gene3D" id="1.10.10.10">
    <property type="entry name" value="Winged helix-like DNA-binding domain superfamily/Winged helix DNA-binding domain"/>
    <property type="match status" value="1"/>
</dbReference>
<dbReference type="PANTHER" id="PTHR33164">
    <property type="entry name" value="TRANSCRIPTIONAL REGULATOR, MARR FAMILY"/>
    <property type="match status" value="1"/>
</dbReference>
<name>A0A3A6PHG8_9BACL</name>
<evidence type="ECO:0000313" key="4">
    <source>
        <dbReference type="Proteomes" id="UP000267798"/>
    </source>
</evidence>
<gene>
    <name evidence="3" type="ORF">D3P09_00080</name>
</gene>
<organism evidence="3 4">
    <name type="scientific">Paenibacillus pinisoli</name>
    <dbReference type="NCBI Taxonomy" id="1276110"/>
    <lineage>
        <taxon>Bacteria</taxon>
        <taxon>Bacillati</taxon>
        <taxon>Bacillota</taxon>
        <taxon>Bacilli</taxon>
        <taxon>Bacillales</taxon>
        <taxon>Paenibacillaceae</taxon>
        <taxon>Paenibacillus</taxon>
    </lineage>
</organism>
<keyword evidence="4" id="KW-1185">Reference proteome</keyword>
<dbReference type="SMART" id="SM00347">
    <property type="entry name" value="HTH_MARR"/>
    <property type="match status" value="1"/>
</dbReference>
<dbReference type="Proteomes" id="UP000267798">
    <property type="component" value="Unassembled WGS sequence"/>
</dbReference>
<evidence type="ECO:0000259" key="2">
    <source>
        <dbReference type="PROSITE" id="PS50995"/>
    </source>
</evidence>
<evidence type="ECO:0000313" key="3">
    <source>
        <dbReference type="EMBL" id="RJX40465.1"/>
    </source>
</evidence>
<dbReference type="InterPro" id="IPR000835">
    <property type="entry name" value="HTH_MarR-typ"/>
</dbReference>
<dbReference type="InterPro" id="IPR036388">
    <property type="entry name" value="WH-like_DNA-bd_sf"/>
</dbReference>
<accession>A0A3A6PHG8</accession>
<dbReference type="GO" id="GO:0003677">
    <property type="term" value="F:DNA binding"/>
    <property type="evidence" value="ECO:0007669"/>
    <property type="project" value="UniProtKB-KW"/>
</dbReference>
<sequence length="142" mass="15992">MHNNTERLDLWLSVSQIHSCINDKLEQALQGQYDISLKEFYVLKFVSDSPCKELRLQQIQEKVGLSQSATSRLVDRMEASIVGALERRSCSSDRRGIYTRITELGEQKVQQALATVSEVLDVELQGDGALAELEGLIQKLLK</sequence>
<dbReference type="PANTHER" id="PTHR33164:SF99">
    <property type="entry name" value="MARR FAMILY REGULATORY PROTEIN"/>
    <property type="match status" value="1"/>
</dbReference>